<name>A0AA35YPB5_LACSI</name>
<gene>
    <name evidence="1" type="ORF">LSALG_LOCUS17471</name>
</gene>
<dbReference type="EMBL" id="OX465079">
    <property type="protein sequence ID" value="CAI9277549.1"/>
    <property type="molecule type" value="Genomic_DNA"/>
</dbReference>
<evidence type="ECO:0000313" key="1">
    <source>
        <dbReference type="EMBL" id="CAI9277549.1"/>
    </source>
</evidence>
<proteinExistence type="predicted"/>
<organism evidence="1 2">
    <name type="scientific">Lactuca saligna</name>
    <name type="common">Willowleaf lettuce</name>
    <dbReference type="NCBI Taxonomy" id="75948"/>
    <lineage>
        <taxon>Eukaryota</taxon>
        <taxon>Viridiplantae</taxon>
        <taxon>Streptophyta</taxon>
        <taxon>Embryophyta</taxon>
        <taxon>Tracheophyta</taxon>
        <taxon>Spermatophyta</taxon>
        <taxon>Magnoliopsida</taxon>
        <taxon>eudicotyledons</taxon>
        <taxon>Gunneridae</taxon>
        <taxon>Pentapetalae</taxon>
        <taxon>asterids</taxon>
        <taxon>campanulids</taxon>
        <taxon>Asterales</taxon>
        <taxon>Asteraceae</taxon>
        <taxon>Cichorioideae</taxon>
        <taxon>Cichorieae</taxon>
        <taxon>Lactucinae</taxon>
        <taxon>Lactuca</taxon>
    </lineage>
</organism>
<protein>
    <submittedName>
        <fullName evidence="1">Uncharacterized protein</fullName>
    </submittedName>
</protein>
<keyword evidence="2" id="KW-1185">Reference proteome</keyword>
<reference evidence="1" key="1">
    <citation type="submission" date="2023-04" db="EMBL/GenBank/DDBJ databases">
        <authorList>
            <person name="Vijverberg K."/>
            <person name="Xiong W."/>
            <person name="Schranz E."/>
        </authorList>
    </citation>
    <scope>NUCLEOTIDE SEQUENCE</scope>
</reference>
<sequence>MNLPSLLVLQSVGSEEEGSRRSSPRVSASLLMTSQPSPKINALPFSRFPANIKVSLRLGLYIPYPIVKKGDGLQPPTTSVFLPRLVFADQPQTITPTFHVSVCINFPSRSNEDEGPLFCIY</sequence>
<evidence type="ECO:0000313" key="2">
    <source>
        <dbReference type="Proteomes" id="UP001177003"/>
    </source>
</evidence>
<dbReference type="AlphaFoldDB" id="A0AA35YPB5"/>
<accession>A0AA35YPB5</accession>
<dbReference type="Proteomes" id="UP001177003">
    <property type="component" value="Chromosome 3"/>
</dbReference>